<keyword evidence="4" id="KW-0407">Ion channel</keyword>
<accession>A0ABP3EIA9</accession>
<keyword evidence="2" id="KW-0472">Membrane</keyword>
<feature type="domain" description="RCK N-terminal" evidence="3">
    <location>
        <begin position="133"/>
        <end position="254"/>
    </location>
</feature>
<proteinExistence type="predicted"/>
<dbReference type="PANTHER" id="PTHR43833:SF9">
    <property type="entry name" value="POTASSIUM CHANNEL PROTEIN YUGO-RELATED"/>
    <property type="match status" value="1"/>
</dbReference>
<dbReference type="InterPro" id="IPR036291">
    <property type="entry name" value="NAD(P)-bd_dom_sf"/>
</dbReference>
<dbReference type="Gene3D" id="3.40.50.720">
    <property type="entry name" value="NAD(P)-binding Rossmann-like Domain"/>
    <property type="match status" value="1"/>
</dbReference>
<dbReference type="InterPro" id="IPR050721">
    <property type="entry name" value="Trk_Ktr_HKT_K-transport"/>
</dbReference>
<dbReference type="PROSITE" id="PS51201">
    <property type="entry name" value="RCK_N"/>
    <property type="match status" value="1"/>
</dbReference>
<dbReference type="InterPro" id="IPR003148">
    <property type="entry name" value="RCK_N"/>
</dbReference>
<name>A0ABP3EIA9_9ACTN</name>
<comment type="subcellular location">
    <subcellularLocation>
        <location evidence="1">Cell membrane</location>
        <topology evidence="1">Multi-pass membrane protein</topology>
    </subcellularLocation>
</comment>
<feature type="transmembrane region" description="Helical" evidence="2">
    <location>
        <begin position="93"/>
        <end position="115"/>
    </location>
</feature>
<dbReference type="Gene3D" id="1.10.287.70">
    <property type="match status" value="1"/>
</dbReference>
<dbReference type="Pfam" id="PF02254">
    <property type="entry name" value="TrkA_N"/>
    <property type="match status" value="1"/>
</dbReference>
<keyword evidence="2" id="KW-1133">Transmembrane helix</keyword>
<keyword evidence="4" id="KW-0406">Ion transport</keyword>
<dbReference type="SUPFAM" id="SSF81324">
    <property type="entry name" value="Voltage-gated potassium channels"/>
    <property type="match status" value="1"/>
</dbReference>
<dbReference type="SUPFAM" id="SSF51735">
    <property type="entry name" value="NAD(P)-binding Rossmann-fold domains"/>
    <property type="match status" value="1"/>
</dbReference>
<dbReference type="EMBL" id="BAAAGX010000020">
    <property type="protein sequence ID" value="GAA0261319.1"/>
    <property type="molecule type" value="Genomic_DNA"/>
</dbReference>
<keyword evidence="5" id="KW-1185">Reference proteome</keyword>
<evidence type="ECO:0000256" key="2">
    <source>
        <dbReference type="SAM" id="Phobius"/>
    </source>
</evidence>
<evidence type="ECO:0000259" key="3">
    <source>
        <dbReference type="PROSITE" id="PS51201"/>
    </source>
</evidence>
<dbReference type="Proteomes" id="UP001500967">
    <property type="component" value="Unassembled WGS sequence"/>
</dbReference>
<evidence type="ECO:0000313" key="4">
    <source>
        <dbReference type="EMBL" id="GAA0261319.1"/>
    </source>
</evidence>
<dbReference type="InterPro" id="IPR013099">
    <property type="entry name" value="K_chnl_dom"/>
</dbReference>
<evidence type="ECO:0000313" key="5">
    <source>
        <dbReference type="Proteomes" id="UP001500967"/>
    </source>
</evidence>
<protein>
    <submittedName>
        <fullName evidence="4">Potassium channel family protein</fullName>
    </submittedName>
</protein>
<sequence length="354" mass="38045">MTRPTPTALPRASVWLPQRRPSPLRALGIRMFAALSLVLLTVAVVYIDRDGYHDNTGSPLSLLDAAYYSVVTLSTTGYGDIAPASPSARLVNVLFITPARVLFLIILVGTTLEVLTEQYRGQFQRERWRKTVKDHYVVCGYGTKGRSAVDALLENGVPRDKIVVVERDHRVAQQAVNAGLAVVEGSSGRSAVLAQAHVDRATAIIVAPDADDAAVLTTLTARQLTNGQVRIVTTAREAENAPLLRQSGAHQVVVSSATAGRLLGLATTDPPVIDVVEDLLTPGHGMAFACRSVVRDEVGRSPRTLDEVVIAVVRRGRVVPLVEPETQKLETGDLLVYIRDDRPANNVSAANSGD</sequence>
<gene>
    <name evidence="4" type="ORF">GCM10009539_53620</name>
</gene>
<evidence type="ECO:0000256" key="1">
    <source>
        <dbReference type="ARBA" id="ARBA00004651"/>
    </source>
</evidence>
<feature type="transmembrane region" description="Helical" evidence="2">
    <location>
        <begin position="27"/>
        <end position="47"/>
    </location>
</feature>
<dbReference type="GO" id="GO:0034220">
    <property type="term" value="P:monoatomic ion transmembrane transport"/>
    <property type="evidence" value="ECO:0007669"/>
    <property type="project" value="UniProtKB-KW"/>
</dbReference>
<comment type="caution">
    <text evidence="4">The sequence shown here is derived from an EMBL/GenBank/DDBJ whole genome shotgun (WGS) entry which is preliminary data.</text>
</comment>
<dbReference type="PANTHER" id="PTHR43833">
    <property type="entry name" value="POTASSIUM CHANNEL PROTEIN 2-RELATED-RELATED"/>
    <property type="match status" value="1"/>
</dbReference>
<reference evidence="5" key="1">
    <citation type="journal article" date="2019" name="Int. J. Syst. Evol. Microbiol.">
        <title>The Global Catalogue of Microorganisms (GCM) 10K type strain sequencing project: providing services to taxonomists for standard genome sequencing and annotation.</title>
        <authorList>
            <consortium name="The Broad Institute Genomics Platform"/>
            <consortium name="The Broad Institute Genome Sequencing Center for Infectious Disease"/>
            <person name="Wu L."/>
            <person name="Ma J."/>
        </authorList>
    </citation>
    <scope>NUCLEOTIDE SEQUENCE [LARGE SCALE GENOMIC DNA]</scope>
    <source>
        <strain evidence="5">JCM 10425</strain>
    </source>
</reference>
<dbReference type="Pfam" id="PF07885">
    <property type="entry name" value="Ion_trans_2"/>
    <property type="match status" value="1"/>
</dbReference>
<keyword evidence="2" id="KW-0812">Transmembrane</keyword>
<keyword evidence="4" id="KW-0813">Transport</keyword>
<organism evidence="4 5">
    <name type="scientific">Cryptosporangium japonicum</name>
    <dbReference type="NCBI Taxonomy" id="80872"/>
    <lineage>
        <taxon>Bacteria</taxon>
        <taxon>Bacillati</taxon>
        <taxon>Actinomycetota</taxon>
        <taxon>Actinomycetes</taxon>
        <taxon>Cryptosporangiales</taxon>
        <taxon>Cryptosporangiaceae</taxon>
        <taxon>Cryptosporangium</taxon>
    </lineage>
</organism>